<sequence>MKYIHFFFCLLLGMAVQAQIKIGDNPQNIDPSSVLELESSSRVLVITRVNTAQMNAITPAAGAMVYNTDVQCIHYYTGTEWKDICDAVAGSITFTSEDGTVVITSTGGNNYDLKVGQITGMNIVNETVFGADIATATIGERQLAPNSVGASELQDNTVGKDEIQEAAVGTLEIIDGTIQPSDMQPGAFDQLLTTDAGGNVVWLNKNELGATQADQTTITGAGTATDPIKVADTVIGDILANANDITANNTLINNHIAADGDLDDQNEFQDLEDVLTRGNSANGAVISNLADPLAAQDAATRNYVDQLAGAASALNDGNIFVGSIGNVATGVAMSGDATINNAGVVTIGDLRITSPKIALNAVGQPHLADNAVISSKILNGNVTPIKIQPGAANQIMTTNTLGVVTWQPISAVGGNQDLASVLGFGTSAGNNQINDLANPTDPQDAATRAYVDAQVGGSAQTIVSANAPNSITAGTDGGAYYNDLDSDPLNEIELPAGGNAGQVLSTDGSGVYTWIDDNGGTDTDNQQLTLEAGNLLTLENDATPIDLTAFLDNTDNQQLTLEAGNLLTLENDATPIDLTVFLDNTDAQNATAVPVAATPANYATGAPNVEAHLAGIDLAIGAVGGNQDLTSVLGNGNSAGNLQITDLVDPTLNQDAATKKYVDDSVVAAGGGVPTDELNFTFEVNAGNLEITDNGGTLQVPLTDIDTDTNTTNSSLTQNGTDLILTDSDGATVTIPLTDINSDTNTTNISLSVDATNLILTDSDANTVTVPLASVADGNTTNTSLSVDATNL</sequence>
<dbReference type="Proteomes" id="UP000184406">
    <property type="component" value="Unassembled WGS sequence"/>
</dbReference>
<dbReference type="AlphaFoldDB" id="A0A1M5DJA3"/>
<reference evidence="3" key="1">
    <citation type="submission" date="2016-11" db="EMBL/GenBank/DDBJ databases">
        <authorList>
            <person name="Varghese N."/>
            <person name="Submissions S."/>
        </authorList>
    </citation>
    <scope>NUCLEOTIDE SEQUENCE [LARGE SCALE GENOMIC DNA]</scope>
    <source>
        <strain evidence="3">DSM 17539</strain>
    </source>
</reference>
<dbReference type="RefSeq" id="WP_178347014.1">
    <property type="nucleotide sequence ID" value="NZ_FQUX01000006.1"/>
</dbReference>
<evidence type="ECO:0000256" key="1">
    <source>
        <dbReference type="SAM" id="SignalP"/>
    </source>
</evidence>
<protein>
    <submittedName>
        <fullName evidence="2">Uncharacterized protein</fullName>
    </submittedName>
</protein>
<feature type="chain" id="PRO_5012522205" evidence="1">
    <location>
        <begin position="19"/>
        <end position="792"/>
    </location>
</feature>
<accession>A0A1M5DJA3</accession>
<keyword evidence="3" id="KW-1185">Reference proteome</keyword>
<proteinExistence type="predicted"/>
<evidence type="ECO:0000313" key="3">
    <source>
        <dbReference type="Proteomes" id="UP000184406"/>
    </source>
</evidence>
<keyword evidence="1" id="KW-0732">Signal</keyword>
<dbReference type="EMBL" id="FQUX01000006">
    <property type="protein sequence ID" value="SHF67063.1"/>
    <property type="molecule type" value="Genomic_DNA"/>
</dbReference>
<feature type="non-terminal residue" evidence="2">
    <location>
        <position position="792"/>
    </location>
</feature>
<organism evidence="2 3">
    <name type="scientific">Arenibacter palladensis</name>
    <dbReference type="NCBI Taxonomy" id="237373"/>
    <lineage>
        <taxon>Bacteria</taxon>
        <taxon>Pseudomonadati</taxon>
        <taxon>Bacteroidota</taxon>
        <taxon>Flavobacteriia</taxon>
        <taxon>Flavobacteriales</taxon>
        <taxon>Flavobacteriaceae</taxon>
        <taxon>Arenibacter</taxon>
    </lineage>
</organism>
<evidence type="ECO:0000313" key="2">
    <source>
        <dbReference type="EMBL" id="SHF67063.1"/>
    </source>
</evidence>
<name>A0A1M5DJA3_9FLAO</name>
<feature type="signal peptide" evidence="1">
    <location>
        <begin position="1"/>
        <end position="18"/>
    </location>
</feature>
<gene>
    <name evidence="2" type="ORF">SAMN03080594_106118</name>
</gene>